<dbReference type="SUPFAM" id="SSF103481">
    <property type="entry name" value="Multidrug resistance efflux transporter EmrE"/>
    <property type="match status" value="1"/>
</dbReference>
<protein>
    <submittedName>
        <fullName evidence="2">Uncharacterized protein</fullName>
    </submittedName>
</protein>
<sequence>MNALYFIAFWACQLVSSVLFKYGGLYPKYHWHALIAGNAILLTASWFLIQLFRHFPQPIVIALCAGGTFVTVQFGMALYFRQSLSWLQIVGLFFIVVGIVITAYGTTGSFSLNKN</sequence>
<feature type="transmembrane region" description="Helical" evidence="1">
    <location>
        <begin position="59"/>
        <end position="80"/>
    </location>
</feature>
<dbReference type="InterPro" id="IPR037185">
    <property type="entry name" value="EmrE-like"/>
</dbReference>
<keyword evidence="1" id="KW-0472">Membrane</keyword>
<dbReference type="Gene3D" id="1.10.3730.20">
    <property type="match status" value="1"/>
</dbReference>
<gene>
    <name evidence="2" type="ORF">ACFSQ6_02340</name>
</gene>
<evidence type="ECO:0000256" key="1">
    <source>
        <dbReference type="SAM" id="Phobius"/>
    </source>
</evidence>
<keyword evidence="1" id="KW-0812">Transmembrane</keyword>
<dbReference type="Proteomes" id="UP001597418">
    <property type="component" value="Unassembled WGS sequence"/>
</dbReference>
<reference evidence="3" key="1">
    <citation type="journal article" date="2019" name="Int. J. Syst. Evol. Microbiol.">
        <title>The Global Catalogue of Microorganisms (GCM) 10K type strain sequencing project: providing services to taxonomists for standard genome sequencing and annotation.</title>
        <authorList>
            <consortium name="The Broad Institute Genomics Platform"/>
            <consortium name="The Broad Institute Genome Sequencing Center for Infectious Disease"/>
            <person name="Wu L."/>
            <person name="Ma J."/>
        </authorList>
    </citation>
    <scope>NUCLEOTIDE SEQUENCE [LARGE SCALE GENOMIC DNA]</scope>
    <source>
        <strain evidence="3">KCTC 42247</strain>
    </source>
</reference>
<dbReference type="RefSeq" id="WP_066753766.1">
    <property type="nucleotide sequence ID" value="NZ_JBHUMB010000005.1"/>
</dbReference>
<dbReference type="EMBL" id="JBHUMB010000005">
    <property type="protein sequence ID" value="MFD2742229.1"/>
    <property type="molecule type" value="Genomic_DNA"/>
</dbReference>
<keyword evidence="3" id="KW-1185">Reference proteome</keyword>
<feature type="transmembrane region" description="Helical" evidence="1">
    <location>
        <begin position="33"/>
        <end position="52"/>
    </location>
</feature>
<feature type="transmembrane region" description="Helical" evidence="1">
    <location>
        <begin position="86"/>
        <end position="105"/>
    </location>
</feature>
<comment type="caution">
    <text evidence="2">The sequence shown here is derived from an EMBL/GenBank/DDBJ whole genome shotgun (WGS) entry which is preliminary data.</text>
</comment>
<organism evidence="2 3">
    <name type="scientific">Sphingobacterium populi</name>
    <dbReference type="NCBI Taxonomy" id="1812824"/>
    <lineage>
        <taxon>Bacteria</taxon>
        <taxon>Pseudomonadati</taxon>
        <taxon>Bacteroidota</taxon>
        <taxon>Sphingobacteriia</taxon>
        <taxon>Sphingobacteriales</taxon>
        <taxon>Sphingobacteriaceae</taxon>
        <taxon>Sphingobacterium</taxon>
    </lineage>
</organism>
<accession>A0ABW5U8T0</accession>
<evidence type="ECO:0000313" key="2">
    <source>
        <dbReference type="EMBL" id="MFD2742229.1"/>
    </source>
</evidence>
<name>A0ABW5U8T0_9SPHI</name>
<evidence type="ECO:0000313" key="3">
    <source>
        <dbReference type="Proteomes" id="UP001597418"/>
    </source>
</evidence>
<proteinExistence type="predicted"/>
<keyword evidence="1" id="KW-1133">Transmembrane helix</keyword>